<accession>A0A2N9FHI4</accession>
<evidence type="ECO:0000313" key="1">
    <source>
        <dbReference type="EMBL" id="SPC86628.1"/>
    </source>
</evidence>
<dbReference type="AlphaFoldDB" id="A0A2N9FHI4"/>
<protein>
    <submittedName>
        <fullName evidence="1">Uncharacterized protein</fullName>
    </submittedName>
</protein>
<gene>
    <name evidence="1" type="ORF">FSB_LOCUS14510</name>
</gene>
<organism evidence="1">
    <name type="scientific">Fagus sylvatica</name>
    <name type="common">Beechnut</name>
    <dbReference type="NCBI Taxonomy" id="28930"/>
    <lineage>
        <taxon>Eukaryota</taxon>
        <taxon>Viridiplantae</taxon>
        <taxon>Streptophyta</taxon>
        <taxon>Embryophyta</taxon>
        <taxon>Tracheophyta</taxon>
        <taxon>Spermatophyta</taxon>
        <taxon>Magnoliopsida</taxon>
        <taxon>eudicotyledons</taxon>
        <taxon>Gunneridae</taxon>
        <taxon>Pentapetalae</taxon>
        <taxon>rosids</taxon>
        <taxon>fabids</taxon>
        <taxon>Fagales</taxon>
        <taxon>Fagaceae</taxon>
        <taxon>Fagus</taxon>
    </lineage>
</organism>
<dbReference type="EMBL" id="OIVN01000867">
    <property type="protein sequence ID" value="SPC86628.1"/>
    <property type="molecule type" value="Genomic_DNA"/>
</dbReference>
<reference evidence="1" key="1">
    <citation type="submission" date="2018-02" db="EMBL/GenBank/DDBJ databases">
        <authorList>
            <person name="Cohen D.B."/>
            <person name="Kent A.D."/>
        </authorList>
    </citation>
    <scope>NUCLEOTIDE SEQUENCE</scope>
</reference>
<name>A0A2N9FHI4_FAGSY</name>
<proteinExistence type="predicted"/>
<sequence length="101" mass="10927">MHRRRRSPPPPLMEVFGSARPSLASLSLSISLTASMAEALKLATSQGRPTTTHGGSISRLFSSQPVASLPLSSSRLSLSHLDWAKAMSWPWGLVVDCGLWR</sequence>